<dbReference type="RefSeq" id="WP_382342238.1">
    <property type="nucleotide sequence ID" value="NZ_JBHSAB010000011.1"/>
</dbReference>
<evidence type="ECO:0000256" key="2">
    <source>
        <dbReference type="ARBA" id="ARBA00022692"/>
    </source>
</evidence>
<keyword evidence="4" id="KW-0472">Membrane</keyword>
<sequence length="919" mass="99904">MMRILLSILRSLGFAALLLLLLAVSSAFFLLATTSGMNTAVRVAKHFLPGKLEITALQGRLINQIAIKHLTYRDKTIELELNDFALNWNIRALLHKQLEINRVTAQKIHLQLAGSGGESESSQLPHLPVKIVISQTQINELAMIYNQSPIIVNNVSLAALLTNKNWQIEHLKLAAFNQLLDLKVNLQPAFPFQLQAQLDIKPFSDRQPAMTGQLTAEGNYLHYQWHGKLATPHNLVLDGELNNGSQLAAHAEWNQLHWPLANKEEINSKQGQLDINGTLPDLTINFSGALSTPVVTDWQLNAQTSSNGIQMKSRINLPQGKVMLQAGFNHVPKPELNIQASLGNNHLEITGSPDNVLTLKANLPTLRLFVPALKELQTTITADGRFNQARQQGNLNLSISKGSFKLPEHPALTFEGGKLNANLRANLLTATANLTIDSTKKLTATIKLPDFQLSNPTAAHQKIEGTIDLSIDSLAFVQQLNDLINQAQGKLHLNLSATGTLAKPVLMGSIELVNAALSIPRAGINLNPVQFTLHSQDKQWQADGSVSSNGQKLTINGQGSFFPIVKGTLTVRGVSIPVSNTPEYSLYISPDLTLEFEPGLLKARGNIIVPKALIKPQTFTSSVSMTDDVVYTSNNTNEQTDNPLNIDTDIHVEMGNDVLLAVKGLQGALIGGLQLRQLPGGPLNASGELNVREGKYQAYGQDLTITEGQLLFTGGLVTNPGIHVRATRQFNNTTTSFSGSEQLFDFHSSNLQTIDFGDKTTVGIEVTGRLRAPKVKLFSMPPTLSQADILSMLLLGKPASQANQAGGQLLLAAVSALNLDSGSNGTQLLGQLKQSLGIDLNLQNNQQYNQKTNQSTDSTALVVGKSLSKRIYASYNIGISQTDSNVFTLRYLLNKFFSIQVTASMTGSGLDVLYTRQKD</sequence>
<dbReference type="EMBL" id="JBHSAB010000011">
    <property type="protein sequence ID" value="MFC3908708.1"/>
    <property type="molecule type" value="Genomic_DNA"/>
</dbReference>
<accession>A0ABV8CEE0</accession>
<dbReference type="PANTHER" id="PTHR36985:SF1">
    <property type="entry name" value="TRANSLOCATION AND ASSEMBLY MODULE SUBUNIT TAMB"/>
    <property type="match status" value="1"/>
</dbReference>
<keyword evidence="3" id="KW-1133">Transmembrane helix</keyword>
<organism evidence="6 7">
    <name type="scientific">Legionella dresdenensis</name>
    <dbReference type="NCBI Taxonomy" id="450200"/>
    <lineage>
        <taxon>Bacteria</taxon>
        <taxon>Pseudomonadati</taxon>
        <taxon>Pseudomonadota</taxon>
        <taxon>Gammaproteobacteria</taxon>
        <taxon>Legionellales</taxon>
        <taxon>Legionellaceae</taxon>
        <taxon>Legionella</taxon>
    </lineage>
</organism>
<dbReference type="Proteomes" id="UP001595758">
    <property type="component" value="Unassembled WGS sequence"/>
</dbReference>
<evidence type="ECO:0000313" key="6">
    <source>
        <dbReference type="EMBL" id="MFC3908708.1"/>
    </source>
</evidence>
<reference evidence="7" key="1">
    <citation type="journal article" date="2019" name="Int. J. Syst. Evol. Microbiol.">
        <title>The Global Catalogue of Microorganisms (GCM) 10K type strain sequencing project: providing services to taxonomists for standard genome sequencing and annotation.</title>
        <authorList>
            <consortium name="The Broad Institute Genomics Platform"/>
            <consortium name="The Broad Institute Genome Sequencing Center for Infectious Disease"/>
            <person name="Wu L."/>
            <person name="Ma J."/>
        </authorList>
    </citation>
    <scope>NUCLEOTIDE SEQUENCE [LARGE SCALE GENOMIC DNA]</scope>
    <source>
        <strain evidence="7">CCUG 59858</strain>
    </source>
</reference>
<name>A0ABV8CEE0_9GAMM</name>
<dbReference type="Pfam" id="PF04357">
    <property type="entry name" value="TamB"/>
    <property type="match status" value="1"/>
</dbReference>
<evidence type="ECO:0000256" key="1">
    <source>
        <dbReference type="ARBA" id="ARBA00004167"/>
    </source>
</evidence>
<protein>
    <submittedName>
        <fullName evidence="6">Translocation/assembly module TamB domain-containing protein</fullName>
    </submittedName>
</protein>
<evidence type="ECO:0000256" key="4">
    <source>
        <dbReference type="ARBA" id="ARBA00023136"/>
    </source>
</evidence>
<gene>
    <name evidence="6" type="ORF">ACFORL_06410</name>
</gene>
<feature type="domain" description="Translocation and assembly module TamB C-terminal" evidence="5">
    <location>
        <begin position="548"/>
        <end position="916"/>
    </location>
</feature>
<proteinExistence type="predicted"/>
<comment type="caution">
    <text evidence="6">The sequence shown here is derived from an EMBL/GenBank/DDBJ whole genome shotgun (WGS) entry which is preliminary data.</text>
</comment>
<evidence type="ECO:0000259" key="5">
    <source>
        <dbReference type="Pfam" id="PF04357"/>
    </source>
</evidence>
<evidence type="ECO:0000256" key="3">
    <source>
        <dbReference type="ARBA" id="ARBA00022989"/>
    </source>
</evidence>
<comment type="subcellular location">
    <subcellularLocation>
        <location evidence="1">Membrane</location>
        <topology evidence="1">Single-pass membrane protein</topology>
    </subcellularLocation>
</comment>
<evidence type="ECO:0000313" key="7">
    <source>
        <dbReference type="Proteomes" id="UP001595758"/>
    </source>
</evidence>
<dbReference type="InterPro" id="IPR007452">
    <property type="entry name" value="TamB_C"/>
</dbReference>
<dbReference type="PANTHER" id="PTHR36985">
    <property type="entry name" value="TRANSLOCATION AND ASSEMBLY MODULE SUBUNIT TAMB"/>
    <property type="match status" value="1"/>
</dbReference>
<keyword evidence="7" id="KW-1185">Reference proteome</keyword>
<keyword evidence="2" id="KW-0812">Transmembrane</keyword>